<keyword evidence="3" id="KW-1185">Reference proteome</keyword>
<evidence type="ECO:0000256" key="1">
    <source>
        <dbReference type="SAM" id="MobiDB-lite"/>
    </source>
</evidence>
<dbReference type="EMBL" id="MU006313">
    <property type="protein sequence ID" value="KAF2849088.1"/>
    <property type="molecule type" value="Genomic_DNA"/>
</dbReference>
<organism evidence="2 3">
    <name type="scientific">Plenodomus tracheiphilus IPT5</name>
    <dbReference type="NCBI Taxonomy" id="1408161"/>
    <lineage>
        <taxon>Eukaryota</taxon>
        <taxon>Fungi</taxon>
        <taxon>Dikarya</taxon>
        <taxon>Ascomycota</taxon>
        <taxon>Pezizomycotina</taxon>
        <taxon>Dothideomycetes</taxon>
        <taxon>Pleosporomycetidae</taxon>
        <taxon>Pleosporales</taxon>
        <taxon>Pleosporineae</taxon>
        <taxon>Leptosphaeriaceae</taxon>
        <taxon>Plenodomus</taxon>
    </lineage>
</organism>
<proteinExistence type="predicted"/>
<evidence type="ECO:0000313" key="2">
    <source>
        <dbReference type="EMBL" id="KAF2849088.1"/>
    </source>
</evidence>
<evidence type="ECO:0000313" key="3">
    <source>
        <dbReference type="Proteomes" id="UP000799423"/>
    </source>
</evidence>
<name>A0A6A7B432_9PLEO</name>
<gene>
    <name evidence="2" type="ORF">T440DRAFT_519346</name>
</gene>
<sequence>MDDAYAWDIQQGHSIKRTLEARRATPKDQISLGTGQFTTNPTHQLEVNVSICTSGHLGHNIPYDLPVSQQFPGLVHPGRVMPTSSMVLQQQQLDHGLAMEDERHKRRRKEIMERRHLPQGINLPCNLNANTHHSFSAANYDPIYSFTGDQSSSDFQFSLGTSPFMRDSFSRTWFPEDTNASFGLRSYLMLPQSSGVYSLKSPDPPLASGRKMQLQSQQNMLSCFPSTFQSELTHQTDHSPTLFDSYLHQGSINLLSTNSAIYKAGILQYAEAPILVGDSHQFQVVDENALQMTPDLWQYDTPGPYFGPDSAQQNSSARHHASRTQVSPKYSSLKRHHTAVEQFNDRCNKMMQIGKVNACLDSMCFYTDPETRTNKTQREEETT</sequence>
<dbReference type="Proteomes" id="UP000799423">
    <property type="component" value="Unassembled WGS sequence"/>
</dbReference>
<reference evidence="2" key="1">
    <citation type="submission" date="2020-01" db="EMBL/GenBank/DDBJ databases">
        <authorList>
            <consortium name="DOE Joint Genome Institute"/>
            <person name="Haridas S."/>
            <person name="Albert R."/>
            <person name="Binder M."/>
            <person name="Bloem J."/>
            <person name="Labutti K."/>
            <person name="Salamov A."/>
            <person name="Andreopoulos B."/>
            <person name="Baker S.E."/>
            <person name="Barry K."/>
            <person name="Bills G."/>
            <person name="Bluhm B.H."/>
            <person name="Cannon C."/>
            <person name="Castanera R."/>
            <person name="Culley D.E."/>
            <person name="Daum C."/>
            <person name="Ezra D."/>
            <person name="Gonzalez J.B."/>
            <person name="Henrissat B."/>
            <person name="Kuo A."/>
            <person name="Liang C."/>
            <person name="Lipzen A."/>
            <person name="Lutzoni F."/>
            <person name="Magnuson J."/>
            <person name="Mondo S."/>
            <person name="Nolan M."/>
            <person name="Ohm R."/>
            <person name="Pangilinan J."/>
            <person name="Park H.-J."/>
            <person name="Ramirez L."/>
            <person name="Alfaro M."/>
            <person name="Sun H."/>
            <person name="Tritt A."/>
            <person name="Yoshinaga Y."/>
            <person name="Zwiers L.-H."/>
            <person name="Turgeon B.G."/>
            <person name="Goodwin S.B."/>
            <person name="Spatafora J.W."/>
            <person name="Crous P.W."/>
            <person name="Grigoriev I.V."/>
        </authorList>
    </citation>
    <scope>NUCLEOTIDE SEQUENCE</scope>
    <source>
        <strain evidence="2">IPT5</strain>
    </source>
</reference>
<feature type="region of interest" description="Disordered" evidence="1">
    <location>
        <begin position="301"/>
        <end position="333"/>
    </location>
</feature>
<dbReference type="AlphaFoldDB" id="A0A6A7B432"/>
<accession>A0A6A7B432</accession>
<protein>
    <submittedName>
        <fullName evidence="2">Uncharacterized protein</fullName>
    </submittedName>
</protein>